<dbReference type="AlphaFoldDB" id="A0A6A5T3H8"/>
<protein>
    <submittedName>
        <fullName evidence="1">Uncharacterized protein</fullName>
    </submittedName>
</protein>
<keyword evidence="2" id="KW-1185">Reference proteome</keyword>
<organism evidence="1 2">
    <name type="scientific">Clathrospora elynae</name>
    <dbReference type="NCBI Taxonomy" id="706981"/>
    <lineage>
        <taxon>Eukaryota</taxon>
        <taxon>Fungi</taxon>
        <taxon>Dikarya</taxon>
        <taxon>Ascomycota</taxon>
        <taxon>Pezizomycotina</taxon>
        <taxon>Dothideomycetes</taxon>
        <taxon>Pleosporomycetidae</taxon>
        <taxon>Pleosporales</taxon>
        <taxon>Diademaceae</taxon>
        <taxon>Clathrospora</taxon>
    </lineage>
</organism>
<gene>
    <name evidence="1" type="ORF">EJ02DRAFT_52533</name>
</gene>
<dbReference type="Proteomes" id="UP000800038">
    <property type="component" value="Unassembled WGS sequence"/>
</dbReference>
<evidence type="ECO:0000313" key="1">
    <source>
        <dbReference type="EMBL" id="KAF1945296.1"/>
    </source>
</evidence>
<dbReference type="OrthoDB" id="3801542at2759"/>
<name>A0A6A5T3H8_9PLEO</name>
<reference evidence="1" key="1">
    <citation type="journal article" date="2020" name="Stud. Mycol.">
        <title>101 Dothideomycetes genomes: a test case for predicting lifestyles and emergence of pathogens.</title>
        <authorList>
            <person name="Haridas S."/>
            <person name="Albert R."/>
            <person name="Binder M."/>
            <person name="Bloem J."/>
            <person name="Labutti K."/>
            <person name="Salamov A."/>
            <person name="Andreopoulos B."/>
            <person name="Baker S."/>
            <person name="Barry K."/>
            <person name="Bills G."/>
            <person name="Bluhm B."/>
            <person name="Cannon C."/>
            <person name="Castanera R."/>
            <person name="Culley D."/>
            <person name="Daum C."/>
            <person name="Ezra D."/>
            <person name="Gonzalez J."/>
            <person name="Henrissat B."/>
            <person name="Kuo A."/>
            <person name="Liang C."/>
            <person name="Lipzen A."/>
            <person name="Lutzoni F."/>
            <person name="Magnuson J."/>
            <person name="Mondo S."/>
            <person name="Nolan M."/>
            <person name="Ohm R."/>
            <person name="Pangilinan J."/>
            <person name="Park H.-J."/>
            <person name="Ramirez L."/>
            <person name="Alfaro M."/>
            <person name="Sun H."/>
            <person name="Tritt A."/>
            <person name="Yoshinaga Y."/>
            <person name="Zwiers L.-H."/>
            <person name="Turgeon B."/>
            <person name="Goodwin S."/>
            <person name="Spatafora J."/>
            <person name="Crous P."/>
            <person name="Grigoriev I."/>
        </authorList>
    </citation>
    <scope>NUCLEOTIDE SEQUENCE</scope>
    <source>
        <strain evidence="1">CBS 161.51</strain>
    </source>
</reference>
<proteinExistence type="predicted"/>
<evidence type="ECO:0000313" key="2">
    <source>
        <dbReference type="Proteomes" id="UP000800038"/>
    </source>
</evidence>
<sequence length="168" mass="18917">MPSMSTSFRLPLLQTPSSTFISSRQLSLVRYIWTKTVPGLHSHLAIVAVLLTCLADPRLRSRAPCLQFQHQSAEVIYLMFALEDVASACMFRGLKGEEDLATHRRIPESCQLLVNIPRFWGINQTTFERLKPRKGGVQSKSDVERWREIYELVISDAGAEGIPSPCNS</sequence>
<accession>A0A6A5T3H8</accession>
<dbReference type="EMBL" id="ML976010">
    <property type="protein sequence ID" value="KAF1945296.1"/>
    <property type="molecule type" value="Genomic_DNA"/>
</dbReference>